<dbReference type="AlphaFoldDB" id="A0A8B6EWI6"/>
<gene>
    <name evidence="2" type="ORF">MGAL_10B076869</name>
</gene>
<feature type="chain" id="PRO_5032918232" evidence="1">
    <location>
        <begin position="18"/>
        <end position="753"/>
    </location>
</feature>
<evidence type="ECO:0000313" key="3">
    <source>
        <dbReference type="Proteomes" id="UP000596742"/>
    </source>
</evidence>
<dbReference type="EMBL" id="UYJE01005855">
    <property type="protein sequence ID" value="VDI40940.1"/>
    <property type="molecule type" value="Genomic_DNA"/>
</dbReference>
<keyword evidence="1" id="KW-0732">Signal</keyword>
<dbReference type="Proteomes" id="UP000596742">
    <property type="component" value="Unassembled WGS sequence"/>
</dbReference>
<evidence type="ECO:0000256" key="1">
    <source>
        <dbReference type="SAM" id="SignalP"/>
    </source>
</evidence>
<proteinExistence type="predicted"/>
<feature type="signal peptide" evidence="1">
    <location>
        <begin position="1"/>
        <end position="17"/>
    </location>
</feature>
<sequence>MATKLFMFVGFFALISCFKTPSTSDISETVHRLFETIRGMQATKTMLPDPPLEWAKFKGNYESDVKLYFHGNSTMSALRYMFKVYDNNMFATAWITSCLVEAYRYGNAPKPTEDQITMSVDAIMDHRNKNLKYENSIMAFWPQILDEEFKVYQSTPVNLLAMFNLTQTTNWTVVYELFDKIGLHDVTEIMKHLLATREGYQHVFKIPPDFDDTSVNLGLGSLLRDNVMYFPYASAAWEGQNSNLSSVFNAMKHYAYRPLSGDRRVNTIDTRTYFYMRKFLEKAASEKKDVSLVTTWVQDLADVKTQYFQGIDTPGNVNNVDITVCANALFGITNAILSGLVTSEVLYDPVLQQLYLNTSTMIEFQIQTNFSGRPDLALTYYPSVFEFYWFVARTYTQLERKARIGELPHEAMRTVMEGLGSALKGNMTQHVISQSKMEGSDMIYYDDFLGDGDIDNNKKPVEFGEDRLWTTSMAINALITTWTVYNDATQKLNWYDDTPTEVKTTVQKATTWLNTYILSGKYQPWNAFFSGSFKGFGTFWSQFPANRDEYFNGTKVPKDGKYHGGETIRGMEGVMSEDWYQQQIKLDHAPVDFHGYNSQSDFFPFWNSEPYTYTFWSYYPANRDEYFNGTKVPKDGKYHGGETIRGMEGVMEEDWYQQKIKLDHAPVDFHANRDEYFNGTKVPHDGKRHYGEIIRGMEGVMEEDWYQQQIKLDHAPVDFHGYNKQSDFFPFWNSEPYTYVTSLLALSTFTNIE</sequence>
<keyword evidence="3" id="KW-1185">Reference proteome</keyword>
<accession>A0A8B6EWI6</accession>
<comment type="caution">
    <text evidence="2">The sequence shown here is derived from an EMBL/GenBank/DDBJ whole genome shotgun (WGS) entry which is preliminary data.</text>
</comment>
<protein>
    <submittedName>
        <fullName evidence="2">Uncharacterized protein</fullName>
    </submittedName>
</protein>
<evidence type="ECO:0000313" key="2">
    <source>
        <dbReference type="EMBL" id="VDI40940.1"/>
    </source>
</evidence>
<reference evidence="2" key="1">
    <citation type="submission" date="2018-11" db="EMBL/GenBank/DDBJ databases">
        <authorList>
            <person name="Alioto T."/>
            <person name="Alioto T."/>
        </authorList>
    </citation>
    <scope>NUCLEOTIDE SEQUENCE</scope>
</reference>
<dbReference type="PROSITE" id="PS51257">
    <property type="entry name" value="PROKAR_LIPOPROTEIN"/>
    <property type="match status" value="1"/>
</dbReference>
<name>A0A8B6EWI6_MYTGA</name>
<organism evidence="2 3">
    <name type="scientific">Mytilus galloprovincialis</name>
    <name type="common">Mediterranean mussel</name>
    <dbReference type="NCBI Taxonomy" id="29158"/>
    <lineage>
        <taxon>Eukaryota</taxon>
        <taxon>Metazoa</taxon>
        <taxon>Spiralia</taxon>
        <taxon>Lophotrochozoa</taxon>
        <taxon>Mollusca</taxon>
        <taxon>Bivalvia</taxon>
        <taxon>Autobranchia</taxon>
        <taxon>Pteriomorphia</taxon>
        <taxon>Mytilida</taxon>
        <taxon>Mytiloidea</taxon>
        <taxon>Mytilidae</taxon>
        <taxon>Mytilinae</taxon>
        <taxon>Mytilus</taxon>
    </lineage>
</organism>
<dbReference type="OrthoDB" id="10025474at2759"/>